<feature type="transmembrane region" description="Helical" evidence="1">
    <location>
        <begin position="112"/>
        <end position="137"/>
    </location>
</feature>
<gene>
    <name evidence="2" type="ORF">NESM_000555800</name>
</gene>
<dbReference type="EMBL" id="JAECZO010000071">
    <property type="protein sequence ID" value="KAK7196205.1"/>
    <property type="molecule type" value="Genomic_DNA"/>
</dbReference>
<feature type="transmembrane region" description="Helical" evidence="1">
    <location>
        <begin position="149"/>
        <end position="175"/>
    </location>
</feature>
<dbReference type="Pfam" id="PF07344">
    <property type="entry name" value="Amastin"/>
    <property type="match status" value="1"/>
</dbReference>
<proteinExistence type="predicted"/>
<dbReference type="Proteomes" id="UP001430356">
    <property type="component" value="Unassembled WGS sequence"/>
</dbReference>
<sequence>MTQVAGNVFLAIACLVLEAIVFILTVVGTPIDVFRSRGPASASVHVCYSMWGVKECGNHKTNPINAPYKGFPSSGIEKTMNAASAFAIISIFLTLVALVLTVLLVFKCIFRVIPGIFSVLAFVTLLVCWACMAGAYNKNYGAGLRIKTGYTYVGGFGLIVTAWCVQTVEMILVFFA</sequence>
<dbReference type="PANTHER" id="PTHR33297:SF4">
    <property type="entry name" value="AMASTIN"/>
    <property type="match status" value="1"/>
</dbReference>
<keyword evidence="1" id="KW-1133">Transmembrane helix</keyword>
<name>A0AAW0ET48_9TRYP</name>
<dbReference type="AlphaFoldDB" id="A0AAW0ET48"/>
<evidence type="ECO:0000256" key="1">
    <source>
        <dbReference type="SAM" id="Phobius"/>
    </source>
</evidence>
<dbReference type="PANTHER" id="PTHR33297">
    <property type="entry name" value="AMASTIN-LIKE SURFACE PROTEIN-LIKE PROTEIN-RELATED"/>
    <property type="match status" value="1"/>
</dbReference>
<feature type="transmembrane region" description="Helical" evidence="1">
    <location>
        <begin position="85"/>
        <end position="106"/>
    </location>
</feature>
<comment type="caution">
    <text evidence="2">The sequence shown here is derived from an EMBL/GenBank/DDBJ whole genome shotgun (WGS) entry which is preliminary data.</text>
</comment>
<dbReference type="Gene3D" id="1.20.140.150">
    <property type="match status" value="1"/>
</dbReference>
<protein>
    <submittedName>
        <fullName evidence="2">Amastin surface glycoprotein</fullName>
    </submittedName>
</protein>
<reference evidence="2 3" key="1">
    <citation type="journal article" date="2021" name="MBio">
        <title>A New Model Trypanosomatid, Novymonas esmeraldas: Genomic Perception of Its 'Candidatus Pandoraea novymonadis' Endosymbiont.</title>
        <authorList>
            <person name="Zakharova A."/>
            <person name="Saura A."/>
            <person name="Butenko A."/>
            <person name="Podesvova L."/>
            <person name="Warmusova S."/>
            <person name="Kostygov A.Y."/>
            <person name="Nenarokova A."/>
            <person name="Lukes J."/>
            <person name="Opperdoes F.R."/>
            <person name="Yurchenko V."/>
        </authorList>
    </citation>
    <scope>NUCLEOTIDE SEQUENCE [LARGE SCALE GENOMIC DNA]</scope>
    <source>
        <strain evidence="2 3">E262AT.01</strain>
    </source>
</reference>
<evidence type="ECO:0000313" key="3">
    <source>
        <dbReference type="Proteomes" id="UP001430356"/>
    </source>
</evidence>
<keyword evidence="3" id="KW-1185">Reference proteome</keyword>
<accession>A0AAW0ET48</accession>
<keyword evidence="1" id="KW-0812">Transmembrane</keyword>
<organism evidence="2 3">
    <name type="scientific">Novymonas esmeraldas</name>
    <dbReference type="NCBI Taxonomy" id="1808958"/>
    <lineage>
        <taxon>Eukaryota</taxon>
        <taxon>Discoba</taxon>
        <taxon>Euglenozoa</taxon>
        <taxon>Kinetoplastea</taxon>
        <taxon>Metakinetoplastina</taxon>
        <taxon>Trypanosomatida</taxon>
        <taxon>Trypanosomatidae</taxon>
        <taxon>Novymonas</taxon>
    </lineage>
</organism>
<dbReference type="InterPro" id="IPR009944">
    <property type="entry name" value="Amastin"/>
</dbReference>
<evidence type="ECO:0000313" key="2">
    <source>
        <dbReference type="EMBL" id="KAK7196205.1"/>
    </source>
</evidence>
<feature type="transmembrane region" description="Helical" evidence="1">
    <location>
        <begin position="6"/>
        <end position="27"/>
    </location>
</feature>
<keyword evidence="1" id="KW-0472">Membrane</keyword>